<name>A0A9Q7WIX6_9MYCO</name>
<proteinExistence type="predicted"/>
<keyword evidence="1" id="KW-0812">Transmembrane</keyword>
<dbReference type="Proteomes" id="UP000185183">
    <property type="component" value="Unassembled WGS sequence"/>
</dbReference>
<keyword evidence="1" id="KW-1133">Transmembrane helix</keyword>
<feature type="transmembrane region" description="Helical" evidence="1">
    <location>
        <begin position="75"/>
        <end position="94"/>
    </location>
</feature>
<evidence type="ECO:0000259" key="2">
    <source>
        <dbReference type="Pfam" id="PF18566"/>
    </source>
</evidence>
<protein>
    <recommendedName>
        <fullName evidence="2">Linalool dehydratase/isomerase domain-containing protein</fullName>
    </recommendedName>
</protein>
<evidence type="ECO:0000256" key="1">
    <source>
        <dbReference type="SAM" id="Phobius"/>
    </source>
</evidence>
<accession>A0A9Q7WIX6</accession>
<evidence type="ECO:0000313" key="3">
    <source>
        <dbReference type="EMBL" id="SHX41533.1"/>
    </source>
</evidence>
<keyword evidence="1" id="KW-0472">Membrane</keyword>
<gene>
    <name evidence="3" type="ORF">SAMEA2275694_02555</name>
</gene>
<dbReference type="InterPro" id="IPR041411">
    <property type="entry name" value="Ldi"/>
</dbReference>
<feature type="transmembrane region" description="Helical" evidence="1">
    <location>
        <begin position="128"/>
        <end position="150"/>
    </location>
</feature>
<organism evidence="3 4">
    <name type="scientific">Mycobacteroides abscessus subsp. bolletii</name>
    <dbReference type="NCBI Taxonomy" id="319705"/>
    <lineage>
        <taxon>Bacteria</taxon>
        <taxon>Bacillati</taxon>
        <taxon>Actinomycetota</taxon>
        <taxon>Actinomycetes</taxon>
        <taxon>Mycobacteriales</taxon>
        <taxon>Mycobacteriaceae</taxon>
        <taxon>Mycobacteroides</taxon>
        <taxon>Mycobacteroides abscessus</taxon>
    </lineage>
</organism>
<feature type="domain" description="Linalool dehydratase/isomerase" evidence="2">
    <location>
        <begin position="222"/>
        <end position="521"/>
    </location>
</feature>
<reference evidence="3 4" key="1">
    <citation type="submission" date="2016-11" db="EMBL/GenBank/DDBJ databases">
        <authorList>
            <consortium name="Pathogen Informatics"/>
        </authorList>
    </citation>
    <scope>NUCLEOTIDE SEQUENCE [LARGE SCALE GENOMIC DNA]</scope>
    <source>
        <strain evidence="3 4">968</strain>
    </source>
</reference>
<dbReference type="AlphaFoldDB" id="A0A9Q7WIX6"/>
<dbReference type="EMBL" id="FSFA01000003">
    <property type="protein sequence ID" value="SHX41533.1"/>
    <property type="molecule type" value="Genomic_DNA"/>
</dbReference>
<comment type="caution">
    <text evidence="3">The sequence shown here is derived from an EMBL/GenBank/DDBJ whole genome shotgun (WGS) entry which is preliminary data.</text>
</comment>
<sequence>MGSLPAVDVTVAPIPLRSGISGPVTARTLRRSLLVYLLVVGTGMSLTLSGAPAATALGLGLVFPGGGFWYVSDPLMASISPLVVIVVGGLIWILTGAMFVWPTLWLLTAALAAHHAGVMSHHAHQANWVIWAVPATAASVLAVGWTVRYVSWRRGQWRMATLNADLEARSRLPVAVVPDDRPSELSGMDLALSRYAIDLALQPYESFTGFDVIEQFQLTSLRYQLTTLQLALAAYQRSHTPAFSGYLTEAQRSAITKMTHPKVWGYWFWENLLGNFRLERDPIARDNIMFSGYLAAMLGAYAAATGDDRFDTEGSLAFIHRGRQFRYSYRSVAQAVYDNMDRAGLCLYPCEPNFVYPVCNAIGLAGLAGYDNRHGTDYAERIRERFTRAWDGEFLSHTGRPILMRSSRTGLTLPNIRMAANDAVIAAALRPVLPSIACRTWEVLRIQAIDLSGDGPRLRLAPWERIDPGNYRPSATTTFATLAATASAMGDTEMCNAMLSLVDQRHPPITCGGVARLDRLSVLANMAYLTARVHRPQAPPPGAGPRLAHVDYPDTLVVSAINDAQTLTMTLRPGDGPLRSTPLKFDALDPGRGYRLIGDRVDQEIVADHNGEVVTQVALAGRSRITLVPLA</sequence>
<feature type="transmembrane region" description="Helical" evidence="1">
    <location>
        <begin position="33"/>
        <end position="63"/>
    </location>
</feature>
<evidence type="ECO:0000313" key="4">
    <source>
        <dbReference type="Proteomes" id="UP000185183"/>
    </source>
</evidence>
<feature type="transmembrane region" description="Helical" evidence="1">
    <location>
        <begin position="99"/>
        <end position="116"/>
    </location>
</feature>
<dbReference type="RefSeq" id="WP_062879069.1">
    <property type="nucleotide sequence ID" value="NZ_FRZR01000001.1"/>
</dbReference>
<dbReference type="Pfam" id="PF18566">
    <property type="entry name" value="Ldi"/>
    <property type="match status" value="1"/>
</dbReference>